<accession>A0ABP0V2U8</accession>
<dbReference type="PANTHER" id="PTHR46175">
    <property type="entry name" value="BACTERIOOPSIN TRANSCRIPTIONAL ACTIVATOR"/>
    <property type="match status" value="1"/>
</dbReference>
<dbReference type="Pfam" id="PF24681">
    <property type="entry name" value="Kelch_KLHDC2_KLHL20_DRC7"/>
    <property type="match status" value="1"/>
</dbReference>
<proteinExistence type="predicted"/>
<feature type="region of interest" description="Disordered" evidence="2">
    <location>
        <begin position="1"/>
        <end position="22"/>
    </location>
</feature>
<feature type="domain" description="F-box" evidence="3">
    <location>
        <begin position="27"/>
        <end position="73"/>
    </location>
</feature>
<dbReference type="InterPro" id="IPR036047">
    <property type="entry name" value="F-box-like_dom_sf"/>
</dbReference>
<dbReference type="EMBL" id="OZ019900">
    <property type="protein sequence ID" value="CAK9235641.1"/>
    <property type="molecule type" value="Genomic_DNA"/>
</dbReference>
<dbReference type="Gene3D" id="1.20.1280.50">
    <property type="match status" value="1"/>
</dbReference>
<dbReference type="Pfam" id="PF12937">
    <property type="entry name" value="F-box-like"/>
    <property type="match status" value="1"/>
</dbReference>
<evidence type="ECO:0000313" key="5">
    <source>
        <dbReference type="Proteomes" id="UP001497512"/>
    </source>
</evidence>
<keyword evidence="1" id="KW-0880">Kelch repeat</keyword>
<organism evidence="4 5">
    <name type="scientific">Sphagnum troendelagicum</name>
    <dbReference type="NCBI Taxonomy" id="128251"/>
    <lineage>
        <taxon>Eukaryota</taxon>
        <taxon>Viridiplantae</taxon>
        <taxon>Streptophyta</taxon>
        <taxon>Embryophyta</taxon>
        <taxon>Bryophyta</taxon>
        <taxon>Sphagnophytina</taxon>
        <taxon>Sphagnopsida</taxon>
        <taxon>Sphagnales</taxon>
        <taxon>Sphagnaceae</taxon>
        <taxon>Sphagnum</taxon>
    </lineage>
</organism>
<dbReference type="Gene3D" id="2.120.10.80">
    <property type="entry name" value="Kelch-type beta propeller"/>
    <property type="match status" value="2"/>
</dbReference>
<name>A0ABP0V2U8_9BRYO</name>
<sequence>MDMVMKWSQNEKETECGRGGGGGGAATSELSLLGSDQVLAILYYLPVQAVISFGLTCHRFRQLAETDALWAYICTREWGSMAVQAWPAVGKERGGWKRVYRQMLFLKTVSWHRFHQEDLWPTQRASHSMVAVAGKVAVYGGGCAGGRHLDDTWVAPLPSQIGDGVGWQQICVGIPSGRFGQSCTVVQEALVMFGGINDKGTRQCDTWVNLGISGHGSSSWQLLEVVSSPPSRGAHSGCYGGDKKVVIYGGIGSDGLRLGDTWMLDLAESPATWHEVITPVAPMPRSGHTLTWIGGKRMVLFGGRGTHFEVLNDVWVLDMEDDFPSWVELRACELQPVQDAPVPRAGHSATLIFGGRILIYGGEDARRFRKGDVWVLDPSAGVQICSSSSCIPNFSQRSDNSIGNKLARRFWKKLKQWGQPPSKRSFHGACALDSGHSILVFGGMVDGEIMPAATAGLDFDSELYMLQLVP</sequence>
<dbReference type="PANTHER" id="PTHR46175:SF4">
    <property type="entry name" value="BACTERIOOPSIN TRANSCRIPTIONAL ACTIVATOR"/>
    <property type="match status" value="1"/>
</dbReference>
<dbReference type="InterPro" id="IPR015915">
    <property type="entry name" value="Kelch-typ_b-propeller"/>
</dbReference>
<dbReference type="Proteomes" id="UP001497512">
    <property type="component" value="Chromosome 8"/>
</dbReference>
<reference evidence="4" key="1">
    <citation type="submission" date="2024-02" db="EMBL/GenBank/DDBJ databases">
        <authorList>
            <consortium name="ELIXIR-Norway"/>
            <consortium name="Elixir Norway"/>
        </authorList>
    </citation>
    <scope>NUCLEOTIDE SEQUENCE</scope>
</reference>
<keyword evidence="5" id="KW-1185">Reference proteome</keyword>
<evidence type="ECO:0000259" key="3">
    <source>
        <dbReference type="PROSITE" id="PS50181"/>
    </source>
</evidence>
<evidence type="ECO:0000313" key="4">
    <source>
        <dbReference type="EMBL" id="CAK9235641.1"/>
    </source>
</evidence>
<dbReference type="PROSITE" id="PS50181">
    <property type="entry name" value="FBOX"/>
    <property type="match status" value="1"/>
</dbReference>
<protein>
    <recommendedName>
        <fullName evidence="3">F-box domain-containing protein</fullName>
    </recommendedName>
</protein>
<gene>
    <name evidence="4" type="ORF">CSSPTR1EN2_LOCUS22818</name>
</gene>
<dbReference type="SUPFAM" id="SSF81383">
    <property type="entry name" value="F-box domain"/>
    <property type="match status" value="1"/>
</dbReference>
<evidence type="ECO:0000256" key="1">
    <source>
        <dbReference type="ARBA" id="ARBA00022441"/>
    </source>
</evidence>
<evidence type="ECO:0000256" key="2">
    <source>
        <dbReference type="SAM" id="MobiDB-lite"/>
    </source>
</evidence>
<dbReference type="InterPro" id="IPR001810">
    <property type="entry name" value="F-box_dom"/>
</dbReference>
<dbReference type="SUPFAM" id="SSF117281">
    <property type="entry name" value="Kelch motif"/>
    <property type="match status" value="1"/>
</dbReference>